<accession>A0A158CC23</accession>
<organism evidence="1 2">
    <name type="scientific">Caballeronia ptereochthonis</name>
    <dbReference type="NCBI Taxonomy" id="1777144"/>
    <lineage>
        <taxon>Bacteria</taxon>
        <taxon>Pseudomonadati</taxon>
        <taxon>Pseudomonadota</taxon>
        <taxon>Betaproteobacteria</taxon>
        <taxon>Burkholderiales</taxon>
        <taxon>Burkholderiaceae</taxon>
        <taxon>Caballeronia</taxon>
    </lineage>
</organism>
<dbReference type="EMBL" id="FCOB02000020">
    <property type="protein sequence ID" value="SAK79821.1"/>
    <property type="molecule type" value="Genomic_DNA"/>
</dbReference>
<reference evidence="1" key="1">
    <citation type="submission" date="2016-01" db="EMBL/GenBank/DDBJ databases">
        <authorList>
            <person name="Peeters C."/>
        </authorList>
    </citation>
    <scope>NUCLEOTIDE SEQUENCE [LARGE SCALE GENOMIC DNA]</scope>
    <source>
        <strain evidence="1">LMG 29326</strain>
    </source>
</reference>
<gene>
    <name evidence="1" type="ORF">AWB83_04187</name>
</gene>
<evidence type="ECO:0008006" key="3">
    <source>
        <dbReference type="Google" id="ProtNLM"/>
    </source>
</evidence>
<evidence type="ECO:0000313" key="2">
    <source>
        <dbReference type="Proteomes" id="UP000054978"/>
    </source>
</evidence>
<dbReference type="AlphaFoldDB" id="A0A158CC23"/>
<comment type="caution">
    <text evidence="1">The sequence shown here is derived from an EMBL/GenBank/DDBJ whole genome shotgun (WGS) entry which is preliminary data.</text>
</comment>
<name>A0A158CC23_9BURK</name>
<evidence type="ECO:0000313" key="1">
    <source>
        <dbReference type="EMBL" id="SAK79821.1"/>
    </source>
</evidence>
<dbReference type="Proteomes" id="UP000054978">
    <property type="component" value="Unassembled WGS sequence"/>
</dbReference>
<sequence length="62" mass="7254">MDLDMHAVKLRRWIDRAMVPALRGARDWLLYICAASQMADLTGMPVDGKTVDRYLGRERKRY</sequence>
<dbReference type="RefSeq" id="WP_087047571.1">
    <property type="nucleotide sequence ID" value="NZ_FCOB02000020.1"/>
</dbReference>
<protein>
    <recommendedName>
        <fullName evidence="3">Integrase family protein</fullName>
    </recommendedName>
</protein>
<dbReference type="STRING" id="1777144.AWB83_04187"/>
<proteinExistence type="predicted"/>
<dbReference type="OrthoDB" id="9937759at2"/>
<keyword evidence="2" id="KW-1185">Reference proteome</keyword>